<comment type="caution">
    <text evidence="1">The sequence shown here is derived from an EMBL/GenBank/DDBJ whole genome shotgun (WGS) entry which is preliminary data.</text>
</comment>
<accession>A0A2U2B349</accession>
<dbReference type="AlphaFoldDB" id="A0A2U2B349"/>
<proteinExistence type="predicted"/>
<sequence>MFHLHDKLKYFLYPAPVDMRKSFYTLSGIVTSVMKRNVQDGEVFIFVNRRLTTMKILHLEHGGLVIYHKKLESGVFKLPGFDESLTSHAISWHDLMMIVRNVKPKKRLLKRRQKEASFQDF</sequence>
<dbReference type="PANTHER" id="PTHR36455">
    <property type="match status" value="1"/>
</dbReference>
<evidence type="ECO:0000313" key="1">
    <source>
        <dbReference type="EMBL" id="PWD97489.1"/>
    </source>
</evidence>
<dbReference type="RefSeq" id="WP_109266348.1">
    <property type="nucleotide sequence ID" value="NZ_QEWP01000043.1"/>
</dbReference>
<organism evidence="1 2">
    <name type="scientific">Marinilabilia rubra</name>
    <dbReference type="NCBI Taxonomy" id="2162893"/>
    <lineage>
        <taxon>Bacteria</taxon>
        <taxon>Pseudomonadati</taxon>
        <taxon>Bacteroidota</taxon>
        <taxon>Bacteroidia</taxon>
        <taxon>Marinilabiliales</taxon>
        <taxon>Marinilabiliaceae</taxon>
        <taxon>Marinilabilia</taxon>
    </lineage>
</organism>
<dbReference type="OrthoDB" id="4956084at2"/>
<gene>
    <name evidence="1" type="ORF">DDZ16_20505</name>
</gene>
<keyword evidence="2" id="KW-1185">Reference proteome</keyword>
<reference evidence="1 2" key="1">
    <citation type="submission" date="2018-05" db="EMBL/GenBank/DDBJ databases">
        <title>Marinilabilia rubrum sp. nov., isolated from saltern sediment.</title>
        <authorList>
            <person name="Zhang R."/>
        </authorList>
    </citation>
    <scope>NUCLEOTIDE SEQUENCE [LARGE SCALE GENOMIC DNA]</scope>
    <source>
        <strain evidence="1 2">WTE16</strain>
    </source>
</reference>
<dbReference type="Pfam" id="PF05717">
    <property type="entry name" value="TnpB_IS66"/>
    <property type="match status" value="1"/>
</dbReference>
<dbReference type="PANTHER" id="PTHR36455:SF1">
    <property type="entry name" value="BLR8292 PROTEIN"/>
    <property type="match status" value="1"/>
</dbReference>
<dbReference type="InterPro" id="IPR008878">
    <property type="entry name" value="Transposase_IS66_Orf2"/>
</dbReference>
<name>A0A2U2B349_9BACT</name>
<dbReference type="EMBL" id="QEWP01000043">
    <property type="protein sequence ID" value="PWD97489.1"/>
    <property type="molecule type" value="Genomic_DNA"/>
</dbReference>
<evidence type="ECO:0000313" key="2">
    <source>
        <dbReference type="Proteomes" id="UP000244956"/>
    </source>
</evidence>
<dbReference type="Proteomes" id="UP000244956">
    <property type="component" value="Unassembled WGS sequence"/>
</dbReference>
<dbReference type="NCBIfam" id="NF033819">
    <property type="entry name" value="IS66_TnpB"/>
    <property type="match status" value="1"/>
</dbReference>
<protein>
    <recommendedName>
        <fullName evidence="3">Transposase</fullName>
    </recommendedName>
</protein>
<evidence type="ECO:0008006" key="3">
    <source>
        <dbReference type="Google" id="ProtNLM"/>
    </source>
</evidence>